<dbReference type="Proteomes" id="UP000327157">
    <property type="component" value="Chromosome 5"/>
</dbReference>
<keyword evidence="10" id="KW-1185">Reference proteome</keyword>
<dbReference type="PROSITE" id="PS50104">
    <property type="entry name" value="TIR"/>
    <property type="match status" value="1"/>
</dbReference>
<evidence type="ECO:0000259" key="8">
    <source>
        <dbReference type="PROSITE" id="PS50104"/>
    </source>
</evidence>
<accession>A0A5N5IAI8</accession>
<dbReference type="Gene3D" id="3.40.50.300">
    <property type="entry name" value="P-loop containing nucleotide triphosphate hydrolases"/>
    <property type="match status" value="1"/>
</dbReference>
<dbReference type="InterPro" id="IPR036390">
    <property type="entry name" value="WH_DNA-bd_sf"/>
</dbReference>
<comment type="caution">
    <text evidence="9">The sequence shown here is derived from an EMBL/GenBank/DDBJ whole genome shotgun (WGS) entry which is preliminary data.</text>
</comment>
<dbReference type="EMBL" id="SMOL01000004">
    <property type="protein sequence ID" value="KAB2636277.1"/>
    <property type="molecule type" value="Genomic_DNA"/>
</dbReference>
<keyword evidence="4" id="KW-0378">Hydrolase</keyword>
<evidence type="ECO:0000313" key="9">
    <source>
        <dbReference type="EMBL" id="KAB2636277.1"/>
    </source>
</evidence>
<dbReference type="Pfam" id="PF01582">
    <property type="entry name" value="TIR"/>
    <property type="match status" value="1"/>
</dbReference>
<dbReference type="PANTHER" id="PTHR11017:SF574">
    <property type="entry name" value="ADP-RIBOSYL CYCLASE_CYCLIC ADP-RIBOSE HYDROLASE"/>
    <property type="match status" value="1"/>
</dbReference>
<feature type="domain" description="TIR" evidence="8">
    <location>
        <begin position="16"/>
        <end position="183"/>
    </location>
</feature>
<dbReference type="InterPro" id="IPR045344">
    <property type="entry name" value="C-JID"/>
</dbReference>
<dbReference type="InterPro" id="IPR027417">
    <property type="entry name" value="P-loop_NTPase"/>
</dbReference>
<dbReference type="PRINTS" id="PR00364">
    <property type="entry name" value="DISEASERSIST"/>
</dbReference>
<dbReference type="SUPFAM" id="SSF52540">
    <property type="entry name" value="P-loop containing nucleoside triphosphate hydrolases"/>
    <property type="match status" value="1"/>
</dbReference>
<evidence type="ECO:0000313" key="10">
    <source>
        <dbReference type="Proteomes" id="UP000327157"/>
    </source>
</evidence>
<evidence type="ECO:0000256" key="1">
    <source>
        <dbReference type="ARBA" id="ARBA00011982"/>
    </source>
</evidence>
<dbReference type="Pfam" id="PF23282">
    <property type="entry name" value="WHD_ROQ1"/>
    <property type="match status" value="1"/>
</dbReference>
<keyword evidence="3" id="KW-0677">Repeat</keyword>
<protein>
    <recommendedName>
        <fullName evidence="1">ADP-ribosyl cyclase/cyclic ADP-ribose hydrolase</fullName>
        <ecNumber evidence="1">3.2.2.6</ecNumber>
    </recommendedName>
</protein>
<sequence length="1006" mass="114368">MASSSSSAAAISSPPRKYDVFLSFRGDDTRKTFTSHLHAALLRKKLHTYIDDKLERADEIKPALLEAIEKSKLSVIIFSKDYASSTWCLDELVHILGCKERDGQFVIPFFYDISPQDVRKQQGSYVDAFAKLEGRFKDCMDKVLKWRDALEKAANLSGYDYSNKAGTEADSIEKLVEVILNKLDCESSSNLKGLVEIETKVEQIESLLCLDSSDVCIVGIWGMGGIGKTTLADVVYHRLSSKFEACCFLKNVRENSEGKDGIYNLRNELLREILDDKNINIKTPSIGSELIKGRLRQTKVLIVLDDVNDSRQLELLVGDDLEFGVGSRIIITTRDRNLLNEKVVDDKIYEVKGLKHNGALQLFHLHALKNKSPTTVYTEFSRKVIDYIQGIPLALKTLGALFRRCDTEEHWEEELNRLKKFPSEKVLNVLRLSYDGLEENEKECFLDIACFLKGADVYYAKRILEIRRFSVKGIQNLIDKSLISISKKNCLEMHDLLQEMGRTIVREQCKDEPGKRDRLWAADDVYQVLENDTGTSTVQCISFDTSNFTRLELCGSPFKKMSNLRLLIIHDSRLRVEYDIYFVLGAAWFYNRCFGGAYEKNLDLSQGLRSLPNSLRYLYWQRYPFKSLPSNFSPQNLVELRMPGSFVGAELWSKNQNLGNLKVIELSYCVHLTEVPDLSRSKKIEHVVLYGCDRLVRIPSYFKDLDKLRWLNLGECTSLEFLPELPVLCCLEASGCTSLKTVSSSRNSLTQAWDKYELFRGRFIIFGCPNLDENARTNIMADTRLRILRVATRPLKTQQHKEEEIVMEMTSSIPACCRTLGRTDSARTLVSTVCAGNEIPNWFCHENEGSSITIKLPRNWYCTDFLGFALSVVLRPNVFHKDVMLGCSCNFKTNSGESHKTIYPSHYPSKERGVAYSKFGHVFVWYSAFALGEGANLNRSNSFYKLVTGACFEFNAVDAVGLRGLEVKKCGISLLYAEDVETIKSGGNTGWSSQKKKKVRNEKLRI</sequence>
<name>A0A5N5IAI8_9ROSA</name>
<evidence type="ECO:0000256" key="6">
    <source>
        <dbReference type="ARBA" id="ARBA00023027"/>
    </source>
</evidence>
<dbReference type="InterPro" id="IPR032675">
    <property type="entry name" value="LRR_dom_sf"/>
</dbReference>
<evidence type="ECO:0000256" key="5">
    <source>
        <dbReference type="ARBA" id="ARBA00022821"/>
    </source>
</evidence>
<dbReference type="Pfam" id="PF20160">
    <property type="entry name" value="C-JID"/>
    <property type="match status" value="1"/>
</dbReference>
<reference evidence="9 10" key="1">
    <citation type="submission" date="2019-09" db="EMBL/GenBank/DDBJ databases">
        <authorList>
            <person name="Ou C."/>
        </authorList>
    </citation>
    <scope>NUCLEOTIDE SEQUENCE [LARGE SCALE GENOMIC DNA]</scope>
    <source>
        <strain evidence="9">S2</strain>
        <tissue evidence="9">Leaf</tissue>
    </source>
</reference>
<dbReference type="InterPro" id="IPR002182">
    <property type="entry name" value="NB-ARC"/>
</dbReference>
<keyword evidence="6" id="KW-0520">NAD</keyword>
<evidence type="ECO:0000256" key="3">
    <source>
        <dbReference type="ARBA" id="ARBA00022737"/>
    </source>
</evidence>
<keyword evidence="2" id="KW-0433">Leucine-rich repeat</keyword>
<proteinExistence type="predicted"/>
<reference evidence="9 10" key="3">
    <citation type="submission" date="2019-11" db="EMBL/GenBank/DDBJ databases">
        <title>A de novo genome assembly of a pear dwarfing rootstock.</title>
        <authorList>
            <person name="Wang F."/>
            <person name="Wang J."/>
            <person name="Li S."/>
            <person name="Zhang Y."/>
            <person name="Fang M."/>
            <person name="Ma L."/>
            <person name="Zhao Y."/>
            <person name="Jiang S."/>
        </authorList>
    </citation>
    <scope>NUCLEOTIDE SEQUENCE [LARGE SCALE GENOMIC DNA]</scope>
    <source>
        <strain evidence="9">S2</strain>
        <tissue evidence="9">Leaf</tissue>
    </source>
</reference>
<dbReference type="GO" id="GO:0007165">
    <property type="term" value="P:signal transduction"/>
    <property type="evidence" value="ECO:0007669"/>
    <property type="project" value="InterPro"/>
</dbReference>
<dbReference type="SUPFAM" id="SSF46785">
    <property type="entry name" value="Winged helix' DNA-binding domain"/>
    <property type="match status" value="1"/>
</dbReference>
<evidence type="ECO:0000256" key="2">
    <source>
        <dbReference type="ARBA" id="ARBA00022614"/>
    </source>
</evidence>
<dbReference type="InterPro" id="IPR042197">
    <property type="entry name" value="Apaf_helical"/>
</dbReference>
<dbReference type="SMART" id="SM00255">
    <property type="entry name" value="TIR"/>
    <property type="match status" value="1"/>
</dbReference>
<gene>
    <name evidence="9" type="ORF">D8674_026811</name>
</gene>
<dbReference type="GO" id="GO:0043531">
    <property type="term" value="F:ADP binding"/>
    <property type="evidence" value="ECO:0007669"/>
    <property type="project" value="InterPro"/>
</dbReference>
<dbReference type="GO" id="GO:0061809">
    <property type="term" value="F:NAD+ nucleosidase activity, cyclic ADP-ribose generating"/>
    <property type="evidence" value="ECO:0007669"/>
    <property type="project" value="UniProtKB-EC"/>
</dbReference>
<dbReference type="Gene3D" id="3.40.50.10140">
    <property type="entry name" value="Toll/interleukin-1 receptor homology (TIR) domain"/>
    <property type="match status" value="1"/>
</dbReference>
<dbReference type="InterPro" id="IPR044974">
    <property type="entry name" value="Disease_R_plants"/>
</dbReference>
<dbReference type="FunFam" id="3.40.50.10140:FF:000007">
    <property type="entry name" value="Disease resistance protein (TIR-NBS-LRR class)"/>
    <property type="match status" value="1"/>
</dbReference>
<dbReference type="OrthoDB" id="1188997at2759"/>
<organism evidence="9 10">
    <name type="scientific">Pyrus ussuriensis x Pyrus communis</name>
    <dbReference type="NCBI Taxonomy" id="2448454"/>
    <lineage>
        <taxon>Eukaryota</taxon>
        <taxon>Viridiplantae</taxon>
        <taxon>Streptophyta</taxon>
        <taxon>Embryophyta</taxon>
        <taxon>Tracheophyta</taxon>
        <taxon>Spermatophyta</taxon>
        <taxon>Magnoliopsida</taxon>
        <taxon>eudicotyledons</taxon>
        <taxon>Gunneridae</taxon>
        <taxon>Pentapetalae</taxon>
        <taxon>rosids</taxon>
        <taxon>fabids</taxon>
        <taxon>Rosales</taxon>
        <taxon>Rosaceae</taxon>
        <taxon>Amygdaloideae</taxon>
        <taxon>Maleae</taxon>
        <taxon>Pyrus</taxon>
    </lineage>
</organism>
<comment type="catalytic activity">
    <reaction evidence="7">
        <text>NAD(+) + H2O = ADP-D-ribose + nicotinamide + H(+)</text>
        <dbReference type="Rhea" id="RHEA:16301"/>
        <dbReference type="ChEBI" id="CHEBI:15377"/>
        <dbReference type="ChEBI" id="CHEBI:15378"/>
        <dbReference type="ChEBI" id="CHEBI:17154"/>
        <dbReference type="ChEBI" id="CHEBI:57540"/>
        <dbReference type="ChEBI" id="CHEBI:57967"/>
        <dbReference type="EC" id="3.2.2.6"/>
    </reaction>
    <physiologicalReaction direction="left-to-right" evidence="7">
        <dbReference type="Rhea" id="RHEA:16302"/>
    </physiologicalReaction>
</comment>
<reference evidence="10" key="2">
    <citation type="submission" date="2019-10" db="EMBL/GenBank/DDBJ databases">
        <title>A de novo genome assembly of a pear dwarfing rootstock.</title>
        <authorList>
            <person name="Wang F."/>
            <person name="Wang J."/>
            <person name="Li S."/>
            <person name="Zhang Y."/>
            <person name="Fang M."/>
            <person name="Ma L."/>
            <person name="Zhao Y."/>
            <person name="Jiang S."/>
        </authorList>
    </citation>
    <scope>NUCLEOTIDE SEQUENCE [LARGE SCALE GENOMIC DNA]</scope>
</reference>
<dbReference type="SUPFAM" id="SSF52058">
    <property type="entry name" value="L domain-like"/>
    <property type="match status" value="1"/>
</dbReference>
<dbReference type="InterPro" id="IPR058192">
    <property type="entry name" value="WHD_ROQ1-like"/>
</dbReference>
<keyword evidence="5" id="KW-0611">Plant defense</keyword>
<dbReference type="Gene3D" id="3.80.10.10">
    <property type="entry name" value="Ribonuclease Inhibitor"/>
    <property type="match status" value="1"/>
</dbReference>
<dbReference type="InterPro" id="IPR035897">
    <property type="entry name" value="Toll_tir_struct_dom_sf"/>
</dbReference>
<evidence type="ECO:0000256" key="7">
    <source>
        <dbReference type="ARBA" id="ARBA00047304"/>
    </source>
</evidence>
<dbReference type="AlphaFoldDB" id="A0A5N5IAI8"/>
<dbReference type="EC" id="3.2.2.6" evidence="1"/>
<dbReference type="Pfam" id="PF00931">
    <property type="entry name" value="NB-ARC"/>
    <property type="match status" value="1"/>
</dbReference>
<dbReference type="GO" id="GO:0006952">
    <property type="term" value="P:defense response"/>
    <property type="evidence" value="ECO:0007669"/>
    <property type="project" value="UniProtKB-KW"/>
</dbReference>
<dbReference type="Gene3D" id="1.10.8.430">
    <property type="entry name" value="Helical domain of apoptotic protease-activating factors"/>
    <property type="match status" value="1"/>
</dbReference>
<dbReference type="InterPro" id="IPR000157">
    <property type="entry name" value="TIR_dom"/>
</dbReference>
<dbReference type="SUPFAM" id="SSF52200">
    <property type="entry name" value="Toll/Interleukin receptor TIR domain"/>
    <property type="match status" value="1"/>
</dbReference>
<dbReference type="PANTHER" id="PTHR11017">
    <property type="entry name" value="LEUCINE-RICH REPEAT-CONTAINING PROTEIN"/>
    <property type="match status" value="1"/>
</dbReference>
<evidence type="ECO:0000256" key="4">
    <source>
        <dbReference type="ARBA" id="ARBA00022801"/>
    </source>
</evidence>